<dbReference type="KEGG" id="hat:RC74_00260"/>
<dbReference type="Proteomes" id="UP000070371">
    <property type="component" value="Chromosome"/>
</dbReference>
<keyword evidence="2" id="KW-1185">Reference proteome</keyword>
<protein>
    <recommendedName>
        <fullName evidence="3">AB hydrolase-1 domain-containing protein</fullName>
    </recommendedName>
</protein>
<dbReference type="Pfam" id="PF05990">
    <property type="entry name" value="DUF900"/>
    <property type="match status" value="1"/>
</dbReference>
<reference evidence="1 2" key="1">
    <citation type="submission" date="2016-02" db="EMBL/GenBank/DDBJ databases">
        <title>Complete genome sequence of Halocynthiibacter arcticus PAMC 20958t from arctic marine sediment.</title>
        <authorList>
            <person name="Lee Y.M."/>
            <person name="Baek K."/>
            <person name="Lee H.K."/>
            <person name="Shin S.C."/>
        </authorList>
    </citation>
    <scope>NUCLEOTIDE SEQUENCE [LARGE SCALE GENOMIC DNA]</scope>
    <source>
        <strain evidence="1">PAMC 20958</strain>
    </source>
</reference>
<dbReference type="Gene3D" id="3.40.50.1820">
    <property type="entry name" value="alpha/beta hydrolase"/>
    <property type="match status" value="1"/>
</dbReference>
<dbReference type="SUPFAM" id="SSF53474">
    <property type="entry name" value="alpha/beta-Hydrolases"/>
    <property type="match status" value="1"/>
</dbReference>
<evidence type="ECO:0000313" key="2">
    <source>
        <dbReference type="Proteomes" id="UP000070371"/>
    </source>
</evidence>
<evidence type="ECO:0008006" key="3">
    <source>
        <dbReference type="Google" id="ProtNLM"/>
    </source>
</evidence>
<accession>A0A126UV27</accession>
<organism evidence="1 2">
    <name type="scientific">Falsihalocynthiibacter arcticus</name>
    <dbReference type="NCBI Taxonomy" id="1579316"/>
    <lineage>
        <taxon>Bacteria</taxon>
        <taxon>Pseudomonadati</taxon>
        <taxon>Pseudomonadota</taxon>
        <taxon>Alphaproteobacteria</taxon>
        <taxon>Rhodobacterales</taxon>
        <taxon>Roseobacteraceae</taxon>
        <taxon>Falsihalocynthiibacter</taxon>
    </lineage>
</organism>
<dbReference type="STRING" id="1579316.RC74_00260"/>
<dbReference type="InterPro" id="IPR010297">
    <property type="entry name" value="DUF900_hydrolase"/>
</dbReference>
<dbReference type="AlphaFoldDB" id="A0A126UV27"/>
<dbReference type="InterPro" id="IPR029058">
    <property type="entry name" value="AB_hydrolase_fold"/>
</dbReference>
<gene>
    <name evidence="1" type="ORF">RC74_00260</name>
</gene>
<dbReference type="EMBL" id="CP014327">
    <property type="protein sequence ID" value="AML49923.1"/>
    <property type="molecule type" value="Genomic_DNA"/>
</dbReference>
<evidence type="ECO:0000313" key="1">
    <source>
        <dbReference type="EMBL" id="AML49923.1"/>
    </source>
</evidence>
<sequence>MCATACKSVENMLKGPSTGPITIMLHGFRYSPYEEKHDPHAQIFALRPRHEKRTCISWPHHLGFGRATKEEGQCIAFGWHARGTIWQAYKQAIPAADTLAAVITTLHHLAPNRKINVMAHSLGARVLLAALAKLPENALNRIVLMAGAELSSVAQIAMQTPAGKSCEVLNITSRENDFYDLLIETAIAPHRPFSRSLGHGLSPARANWLDLQLDCANTLAALRRQGFPIAPPLRRICHWSTYLRPGMFPLYRQFLHAPDSLSISDLSAACARSQSRRWSRLFTRITRTPLLSSPKR</sequence>
<proteinExistence type="predicted"/>
<name>A0A126UV27_9RHOB</name>